<dbReference type="AlphaFoldDB" id="A0A7M5UM62"/>
<dbReference type="PANTHER" id="PTHR23510">
    <property type="entry name" value="INNER MEMBRANE TRANSPORT PROTEIN YAJR"/>
    <property type="match status" value="1"/>
</dbReference>
<dbReference type="Pfam" id="PF07690">
    <property type="entry name" value="MFS_1"/>
    <property type="match status" value="1"/>
</dbReference>
<sequence>MDVEKQKEEWFKRRRLVAWFGLVQQALVYFEYSAVSISAMYYYKNTMGVTNPRFLYGFSMAVTYISIILSVILFGNYMDKTRNLRRIVFISISCSILGNILYTMSFNAWVTVFGRFLCGINEGGRVALTGEISRIYNREELGKIFSMWQIVGAVCLSLAPCTPLLFLGIKFEIIHNTWIINQNNFVGLFLAISFILMWIAACFCISNLTLDPIYQQIKCEILEKAHENVTFAKDEEKQKDLENISDDILITHKLWTLKNVLKRADVFLVLFSSAILMGQYFQAEVLINMISLYHFNFTMSKLAFATV</sequence>
<keyword evidence="4 5" id="KW-0472">Membrane</keyword>
<evidence type="ECO:0000256" key="5">
    <source>
        <dbReference type="SAM" id="Phobius"/>
    </source>
</evidence>
<evidence type="ECO:0000256" key="4">
    <source>
        <dbReference type="ARBA" id="ARBA00023136"/>
    </source>
</evidence>
<dbReference type="Proteomes" id="UP000594262">
    <property type="component" value="Unplaced"/>
</dbReference>
<evidence type="ECO:0000313" key="7">
    <source>
        <dbReference type="Proteomes" id="UP000594262"/>
    </source>
</evidence>
<dbReference type="OrthoDB" id="6037872at2759"/>
<dbReference type="InterPro" id="IPR036259">
    <property type="entry name" value="MFS_trans_sf"/>
</dbReference>
<dbReference type="PANTHER" id="PTHR23510:SF16">
    <property type="entry name" value="MAJOR FACILITATOR SUPERFAMILY (MFS) PROFILE DOMAIN-CONTAINING PROTEIN"/>
    <property type="match status" value="1"/>
</dbReference>
<organism evidence="6 7">
    <name type="scientific">Clytia hemisphaerica</name>
    <dbReference type="NCBI Taxonomy" id="252671"/>
    <lineage>
        <taxon>Eukaryota</taxon>
        <taxon>Metazoa</taxon>
        <taxon>Cnidaria</taxon>
        <taxon>Hydrozoa</taxon>
        <taxon>Hydroidolina</taxon>
        <taxon>Leptothecata</taxon>
        <taxon>Obeliida</taxon>
        <taxon>Clytiidae</taxon>
        <taxon>Clytia</taxon>
    </lineage>
</organism>
<evidence type="ECO:0000313" key="6">
    <source>
        <dbReference type="EnsemblMetazoa" id="CLYHEMP001546.1"/>
    </source>
</evidence>
<feature type="transmembrane region" description="Helical" evidence="5">
    <location>
        <begin position="16"/>
        <end position="42"/>
    </location>
</feature>
<feature type="transmembrane region" description="Helical" evidence="5">
    <location>
        <begin position="188"/>
        <end position="210"/>
    </location>
</feature>
<reference evidence="6" key="1">
    <citation type="submission" date="2021-01" db="UniProtKB">
        <authorList>
            <consortium name="EnsemblMetazoa"/>
        </authorList>
    </citation>
    <scope>IDENTIFICATION</scope>
</reference>
<feature type="transmembrane region" description="Helical" evidence="5">
    <location>
        <begin position="147"/>
        <end position="167"/>
    </location>
</feature>
<feature type="transmembrane region" description="Helical" evidence="5">
    <location>
        <begin position="54"/>
        <end position="75"/>
    </location>
</feature>
<dbReference type="RefSeq" id="XP_066913440.1">
    <property type="nucleotide sequence ID" value="XM_067057339.1"/>
</dbReference>
<keyword evidence="3 5" id="KW-1133">Transmembrane helix</keyword>
<proteinExistence type="predicted"/>
<dbReference type="EnsemblMetazoa" id="CLYHEMT001546.1">
    <property type="protein sequence ID" value="CLYHEMP001546.1"/>
    <property type="gene ID" value="CLYHEMG001546"/>
</dbReference>
<evidence type="ECO:0000256" key="1">
    <source>
        <dbReference type="ARBA" id="ARBA00004141"/>
    </source>
</evidence>
<dbReference type="Gene3D" id="1.20.1250.20">
    <property type="entry name" value="MFS general substrate transporter like domains"/>
    <property type="match status" value="1"/>
</dbReference>
<dbReference type="GO" id="GO:0022857">
    <property type="term" value="F:transmembrane transporter activity"/>
    <property type="evidence" value="ECO:0007669"/>
    <property type="project" value="InterPro"/>
</dbReference>
<feature type="transmembrane region" description="Helical" evidence="5">
    <location>
        <begin position="87"/>
        <end position="106"/>
    </location>
</feature>
<comment type="subcellular location">
    <subcellularLocation>
        <location evidence="1">Membrane</location>
        <topology evidence="1">Multi-pass membrane protein</topology>
    </subcellularLocation>
</comment>
<dbReference type="SUPFAM" id="SSF103473">
    <property type="entry name" value="MFS general substrate transporter"/>
    <property type="match status" value="1"/>
</dbReference>
<dbReference type="InterPro" id="IPR051068">
    <property type="entry name" value="MFS_Domain-Containing_Protein"/>
</dbReference>
<dbReference type="GO" id="GO:0016020">
    <property type="term" value="C:membrane"/>
    <property type="evidence" value="ECO:0007669"/>
    <property type="project" value="UniProtKB-SubCell"/>
</dbReference>
<protein>
    <recommendedName>
        <fullName evidence="8">Major facilitator superfamily (MFS) profile domain-containing protein</fullName>
    </recommendedName>
</protein>
<evidence type="ECO:0008006" key="8">
    <source>
        <dbReference type="Google" id="ProtNLM"/>
    </source>
</evidence>
<keyword evidence="7" id="KW-1185">Reference proteome</keyword>
<evidence type="ECO:0000256" key="3">
    <source>
        <dbReference type="ARBA" id="ARBA00022989"/>
    </source>
</evidence>
<dbReference type="InterPro" id="IPR011701">
    <property type="entry name" value="MFS"/>
</dbReference>
<dbReference type="GeneID" id="136800684"/>
<keyword evidence="2 5" id="KW-0812">Transmembrane</keyword>
<accession>A0A7M5UM62</accession>
<name>A0A7M5UM62_9CNID</name>
<evidence type="ECO:0000256" key="2">
    <source>
        <dbReference type="ARBA" id="ARBA00022692"/>
    </source>
</evidence>